<evidence type="ECO:0000313" key="1">
    <source>
        <dbReference type="EMBL" id="EGO24790.1"/>
    </source>
</evidence>
<name>F8NXX4_SERL9</name>
<dbReference type="RefSeq" id="XP_007318809.1">
    <property type="nucleotide sequence ID" value="XM_007318747.1"/>
</dbReference>
<proteinExistence type="predicted"/>
<dbReference type="KEGG" id="sla:SERLADRAFT_390591"/>
<dbReference type="Proteomes" id="UP000008064">
    <property type="component" value="Unassembled WGS sequence"/>
</dbReference>
<organism>
    <name type="scientific">Serpula lacrymans var. lacrymans (strain S7.9)</name>
    <name type="common">Dry rot fungus</name>
    <dbReference type="NCBI Taxonomy" id="578457"/>
    <lineage>
        <taxon>Eukaryota</taxon>
        <taxon>Fungi</taxon>
        <taxon>Dikarya</taxon>
        <taxon>Basidiomycota</taxon>
        <taxon>Agaricomycotina</taxon>
        <taxon>Agaricomycetes</taxon>
        <taxon>Agaricomycetidae</taxon>
        <taxon>Boletales</taxon>
        <taxon>Coniophorineae</taxon>
        <taxon>Serpulaceae</taxon>
        <taxon>Serpula</taxon>
    </lineage>
</organism>
<gene>
    <name evidence="1" type="ORF">SERLADRAFT_390591</name>
</gene>
<reference evidence="1" key="1">
    <citation type="submission" date="2011-04" db="EMBL/GenBank/DDBJ databases">
        <title>Evolution of plant cell wall degrading machinery underlies the functional diversity of forest fungi.</title>
        <authorList>
            <consortium name="US DOE Joint Genome Institute (JGI-PGF)"/>
            <person name="Eastwood D.C."/>
            <person name="Floudas D."/>
            <person name="Binder M."/>
            <person name="Majcherczyk A."/>
            <person name="Schneider P."/>
            <person name="Aerts A."/>
            <person name="Asiegbu F.O."/>
            <person name="Baker S.E."/>
            <person name="Barry K."/>
            <person name="Bendiksby M."/>
            <person name="Blumentritt M."/>
            <person name="Coutinho P.M."/>
            <person name="Cullen D."/>
            <person name="Cullen D."/>
            <person name="Gathman A."/>
            <person name="Goodell B."/>
            <person name="Henrissat B."/>
            <person name="Ihrmark K."/>
            <person name="Kauserud H."/>
            <person name="Kohler A."/>
            <person name="LaButti K."/>
            <person name="Lapidus A."/>
            <person name="Lavin J.L."/>
            <person name="Lee Y.-H."/>
            <person name="Lindquist E."/>
            <person name="Lilly W."/>
            <person name="Lucas S."/>
            <person name="Morin E."/>
            <person name="Murat C."/>
            <person name="Oguiza J.A."/>
            <person name="Park J."/>
            <person name="Pisabarro A.G."/>
            <person name="Riley R."/>
            <person name="Rosling A."/>
            <person name="Salamov A."/>
            <person name="Schmidt O."/>
            <person name="Schmutz J."/>
            <person name="Skrede I."/>
            <person name="Stenlid J."/>
            <person name="Wiebenga A."/>
            <person name="Xie X."/>
            <person name="Kues U."/>
            <person name="Hibbett D.S."/>
            <person name="Hoffmeister D."/>
            <person name="Hogberg N."/>
            <person name="Martin F."/>
            <person name="Grigoriev I.V."/>
            <person name="Watkinson S.C."/>
        </authorList>
    </citation>
    <scope>NUCLEOTIDE SEQUENCE</scope>
    <source>
        <strain evidence="1">S7.9</strain>
    </source>
</reference>
<dbReference type="HOGENOM" id="CLU_2856094_0_0_1"/>
<sequence>HFWSAGHIQLACSGLVDNVTDRWRHLNTFVLASLAKVERNQKKTLSFCSDFAGVDVRIGEAKRVG</sequence>
<accession>F8NXX4</accession>
<dbReference type="GeneID" id="18811446"/>
<dbReference type="AlphaFoldDB" id="F8NXX4"/>
<protein>
    <submittedName>
        <fullName evidence="1">Uncharacterized protein</fullName>
    </submittedName>
</protein>
<feature type="non-terminal residue" evidence="1">
    <location>
        <position position="1"/>
    </location>
</feature>
<dbReference type="EMBL" id="GL945434">
    <property type="protein sequence ID" value="EGO24790.1"/>
    <property type="molecule type" value="Genomic_DNA"/>
</dbReference>